<keyword evidence="3" id="KW-0677">Repeat</keyword>
<dbReference type="EMBL" id="CAXKWB010046117">
    <property type="protein sequence ID" value="CAL4163325.1"/>
    <property type="molecule type" value="Genomic_DNA"/>
</dbReference>
<dbReference type="Gene3D" id="2.60.40.60">
    <property type="entry name" value="Cadherins"/>
    <property type="match status" value="4"/>
</dbReference>
<dbReference type="InterPro" id="IPR015919">
    <property type="entry name" value="Cadherin-like_sf"/>
</dbReference>
<feature type="domain" description="Cadherin" evidence="11">
    <location>
        <begin position="38"/>
        <end position="138"/>
    </location>
</feature>
<dbReference type="AlphaFoldDB" id="A0AAV2S7D3"/>
<gene>
    <name evidence="12" type="ORF">MNOR_LOCUS32955</name>
</gene>
<dbReference type="PRINTS" id="PR00205">
    <property type="entry name" value="CADHERIN"/>
</dbReference>
<evidence type="ECO:0000256" key="2">
    <source>
        <dbReference type="ARBA" id="ARBA00022692"/>
    </source>
</evidence>
<evidence type="ECO:0000256" key="3">
    <source>
        <dbReference type="ARBA" id="ARBA00022737"/>
    </source>
</evidence>
<feature type="domain" description="Cadherin" evidence="11">
    <location>
        <begin position="3"/>
        <end position="37"/>
    </location>
</feature>
<dbReference type="PROSITE" id="PS50268">
    <property type="entry name" value="CADHERIN_2"/>
    <property type="match status" value="5"/>
</dbReference>
<evidence type="ECO:0000256" key="10">
    <source>
        <dbReference type="SAM" id="Phobius"/>
    </source>
</evidence>
<dbReference type="Pfam" id="PF00028">
    <property type="entry name" value="Cadherin"/>
    <property type="match status" value="3"/>
</dbReference>
<feature type="domain" description="Cadherin" evidence="11">
    <location>
        <begin position="368"/>
        <end position="483"/>
    </location>
</feature>
<evidence type="ECO:0000256" key="1">
    <source>
        <dbReference type="ARBA" id="ARBA00004370"/>
    </source>
</evidence>
<keyword evidence="7 10" id="KW-0472">Membrane</keyword>
<dbReference type="PANTHER" id="PTHR24025:SF23">
    <property type="entry name" value="NEURAL-CADHERIN"/>
    <property type="match status" value="1"/>
</dbReference>
<evidence type="ECO:0000259" key="11">
    <source>
        <dbReference type="PROSITE" id="PS50268"/>
    </source>
</evidence>
<accession>A0AAV2S7D3</accession>
<feature type="transmembrane region" description="Helical" evidence="10">
    <location>
        <begin position="610"/>
        <end position="632"/>
    </location>
</feature>
<dbReference type="GO" id="GO:0009653">
    <property type="term" value="P:anatomical structure morphogenesis"/>
    <property type="evidence" value="ECO:0007669"/>
    <property type="project" value="UniProtKB-ARBA"/>
</dbReference>
<feature type="compositionally biased region" description="Polar residues" evidence="9">
    <location>
        <begin position="800"/>
        <end position="809"/>
    </location>
</feature>
<feature type="compositionally biased region" description="Polar residues" evidence="9">
    <location>
        <begin position="738"/>
        <end position="747"/>
    </location>
</feature>
<feature type="compositionally biased region" description="Basic and acidic residues" evidence="9">
    <location>
        <begin position="769"/>
        <end position="779"/>
    </location>
</feature>
<dbReference type="SUPFAM" id="SSF49313">
    <property type="entry name" value="Cadherin-like"/>
    <property type="match status" value="4"/>
</dbReference>
<comment type="caution">
    <text evidence="12">The sequence shown here is derived from an EMBL/GenBank/DDBJ whole genome shotgun (WGS) entry which is preliminary data.</text>
</comment>
<dbReference type="PANTHER" id="PTHR24025">
    <property type="entry name" value="DESMOGLEIN FAMILY MEMBER"/>
    <property type="match status" value="1"/>
</dbReference>
<feature type="non-terminal residue" evidence="12">
    <location>
        <position position="1"/>
    </location>
</feature>
<sequence length="809" mass="89426">QVHYLVVVAKDGADEPKLTTATVTVLVSDLQDEYPYFTTTSYEAEVEENTENFLLTTVEAIDPDSQSEISYVLVSGNGKLFQVDPESGGVSTKLPLDYEAQPVHEVIIGTLQNPTKGPNATCTVTVLVKDVNDNPPIFSSTIPPSYISETSPSGWIIGTAIAFDRDATEPNSLIRYTLAQNENVNKYFSIDEKNGVLSLKEMLNGTQESSFEIMIVASDLGEPPLSTNTTLTVTVEREYVEEIKNYTSFSNDEYSVAVPEDISIGDIVTKLPLTNKPLLEQKLHCAITNGNDQGLFGISGTNENECNVIVAKNLDYEEIRQHIITVELHEPFAPPSIINRLAKVNISINDVNDNIPQFEFDAETIDGTSKTFHAVISQDAPISTSVIKVLARDGDAGPAGHIQYSLLPQNNRGSYFSISSSTGVIRTDRELSSVPVSLLPFNLTVIATDNNGNENSNQNTANVTINLIQPKDRLVLVINAPSEEIISNKMKLKSVLEEHSEHIIGIEKIKSHKKVNNGSTLDISKVWFHMIDPATGILLNYDHPNFNRLISKSSEREILLYQVEATLGKPALDIYHPQSVMQLETLEEEEQDVVEVKEAKGILVLDEIQIPLFVLAGVILVLGIIGIIFVCCQWQRYLKNRDEPSKAMVIVAPPYEPAHSVIEPESKEYEVQVLHMSVPMDDDSMDNVPISTRASHHFSMDNVSYITKQPQSEDESSTSEIDHDMTLTMPSRIPNSMHHSNWESPVTNPIPHSLSTSTPIGRNPAYERFPSDEGIHDGDGPLSVSTTNDNVMFARRPQPDNFSQTTTEL</sequence>
<name>A0AAV2S7D3_MEGNR</name>
<reference evidence="12 13" key="1">
    <citation type="submission" date="2024-05" db="EMBL/GenBank/DDBJ databases">
        <authorList>
            <person name="Wallberg A."/>
        </authorList>
    </citation>
    <scope>NUCLEOTIDE SEQUENCE [LARGE SCALE GENOMIC DNA]</scope>
</reference>
<dbReference type="InterPro" id="IPR020894">
    <property type="entry name" value="Cadherin_CS"/>
</dbReference>
<dbReference type="InterPro" id="IPR002126">
    <property type="entry name" value="Cadherin-like_dom"/>
</dbReference>
<dbReference type="Proteomes" id="UP001497623">
    <property type="component" value="Unassembled WGS sequence"/>
</dbReference>
<dbReference type="InterPro" id="IPR050971">
    <property type="entry name" value="Cadherin-domain_protein"/>
</dbReference>
<dbReference type="FunFam" id="2.60.40.60:FF:000020">
    <property type="entry name" value="Dachsous cadherin-related 1b"/>
    <property type="match status" value="1"/>
</dbReference>
<keyword evidence="13" id="KW-1185">Reference proteome</keyword>
<dbReference type="SMART" id="SM00112">
    <property type="entry name" value="CA"/>
    <property type="match status" value="4"/>
</dbReference>
<dbReference type="GO" id="GO:0007156">
    <property type="term" value="P:homophilic cell adhesion via plasma membrane adhesion molecules"/>
    <property type="evidence" value="ECO:0007669"/>
    <property type="project" value="InterPro"/>
</dbReference>
<evidence type="ECO:0000313" key="13">
    <source>
        <dbReference type="Proteomes" id="UP001497623"/>
    </source>
</evidence>
<keyword evidence="6 10" id="KW-1133">Transmembrane helix</keyword>
<evidence type="ECO:0000313" key="12">
    <source>
        <dbReference type="EMBL" id="CAL4163325.1"/>
    </source>
</evidence>
<dbReference type="PROSITE" id="PS00232">
    <property type="entry name" value="CADHERIN_1"/>
    <property type="match status" value="2"/>
</dbReference>
<evidence type="ECO:0000256" key="8">
    <source>
        <dbReference type="PROSITE-ProRule" id="PRU00043"/>
    </source>
</evidence>
<protein>
    <recommendedName>
        <fullName evidence="11">Cadherin domain-containing protein</fullName>
    </recommendedName>
</protein>
<evidence type="ECO:0000256" key="6">
    <source>
        <dbReference type="ARBA" id="ARBA00022989"/>
    </source>
</evidence>
<dbReference type="GO" id="GO:0060429">
    <property type="term" value="P:epithelium development"/>
    <property type="evidence" value="ECO:0007669"/>
    <property type="project" value="UniProtKB-ARBA"/>
</dbReference>
<keyword evidence="2 10" id="KW-0812">Transmembrane</keyword>
<keyword evidence="5" id="KW-0130">Cell adhesion</keyword>
<dbReference type="GO" id="GO:0005911">
    <property type="term" value="C:cell-cell junction"/>
    <property type="evidence" value="ECO:0007669"/>
    <property type="project" value="TreeGrafter"/>
</dbReference>
<comment type="subcellular location">
    <subcellularLocation>
        <location evidence="1">Membrane</location>
    </subcellularLocation>
</comment>
<feature type="domain" description="Cadherin" evidence="11">
    <location>
        <begin position="250"/>
        <end position="358"/>
    </location>
</feature>
<evidence type="ECO:0000256" key="9">
    <source>
        <dbReference type="SAM" id="MobiDB-lite"/>
    </source>
</evidence>
<dbReference type="CDD" id="cd11304">
    <property type="entry name" value="Cadherin_repeat"/>
    <property type="match status" value="5"/>
</dbReference>
<dbReference type="GO" id="GO:0005886">
    <property type="term" value="C:plasma membrane"/>
    <property type="evidence" value="ECO:0007669"/>
    <property type="project" value="InterPro"/>
</dbReference>
<keyword evidence="4 8" id="KW-0106">Calcium</keyword>
<evidence type="ECO:0000256" key="5">
    <source>
        <dbReference type="ARBA" id="ARBA00022889"/>
    </source>
</evidence>
<proteinExistence type="predicted"/>
<feature type="domain" description="Cadherin" evidence="11">
    <location>
        <begin position="139"/>
        <end position="235"/>
    </location>
</feature>
<feature type="region of interest" description="Disordered" evidence="9">
    <location>
        <begin position="738"/>
        <end position="809"/>
    </location>
</feature>
<dbReference type="GO" id="GO:0005509">
    <property type="term" value="F:calcium ion binding"/>
    <property type="evidence" value="ECO:0007669"/>
    <property type="project" value="UniProtKB-UniRule"/>
</dbReference>
<feature type="non-terminal residue" evidence="12">
    <location>
        <position position="809"/>
    </location>
</feature>
<organism evidence="12 13">
    <name type="scientific">Meganyctiphanes norvegica</name>
    <name type="common">Northern krill</name>
    <name type="synonym">Thysanopoda norvegica</name>
    <dbReference type="NCBI Taxonomy" id="48144"/>
    <lineage>
        <taxon>Eukaryota</taxon>
        <taxon>Metazoa</taxon>
        <taxon>Ecdysozoa</taxon>
        <taxon>Arthropoda</taxon>
        <taxon>Crustacea</taxon>
        <taxon>Multicrustacea</taxon>
        <taxon>Malacostraca</taxon>
        <taxon>Eumalacostraca</taxon>
        <taxon>Eucarida</taxon>
        <taxon>Euphausiacea</taxon>
        <taxon>Euphausiidae</taxon>
        <taxon>Meganyctiphanes</taxon>
    </lineage>
</organism>
<evidence type="ECO:0000256" key="4">
    <source>
        <dbReference type="ARBA" id="ARBA00022837"/>
    </source>
</evidence>
<evidence type="ECO:0000256" key="7">
    <source>
        <dbReference type="ARBA" id="ARBA00023136"/>
    </source>
</evidence>